<gene>
    <name evidence="2" type="ORF">SAMN04488105_1064</name>
</gene>
<evidence type="ECO:0000313" key="2">
    <source>
        <dbReference type="EMBL" id="SDE65773.1"/>
    </source>
</evidence>
<dbReference type="Proteomes" id="UP000198994">
    <property type="component" value="Unassembled WGS sequence"/>
</dbReference>
<dbReference type="CDD" id="cd06259">
    <property type="entry name" value="YdcF-like"/>
    <property type="match status" value="1"/>
</dbReference>
<accession>A0A1G7EQ12</accession>
<dbReference type="PANTHER" id="PTHR30336">
    <property type="entry name" value="INNER MEMBRANE PROTEIN, PROBABLE PERMEASE"/>
    <property type="match status" value="1"/>
</dbReference>
<sequence>MWRGQDASGGSLSGKMKSGREDLPVALVLGAAVWPGGEASPTLRRRALEGARLWHAGAVRAVVGCGGVGVHPPAEAALIVEICGQAGVPARDLYREARSTTTEENIRFALPILERLAVREVVVVSERYHLPRALLVARRAGLVARGAAPSFRGADPAGQLRAAAREVVAYGWYALRGRGR</sequence>
<dbReference type="GO" id="GO:0005886">
    <property type="term" value="C:plasma membrane"/>
    <property type="evidence" value="ECO:0007669"/>
    <property type="project" value="TreeGrafter"/>
</dbReference>
<name>A0A1G7EQ12_9RHOB</name>
<dbReference type="AlphaFoldDB" id="A0A1G7EQ12"/>
<dbReference type="EMBL" id="FNAV01000006">
    <property type="protein sequence ID" value="SDE65773.1"/>
    <property type="molecule type" value="Genomic_DNA"/>
</dbReference>
<dbReference type="PANTHER" id="PTHR30336:SF20">
    <property type="entry name" value="DUF218 DOMAIN-CONTAINING PROTEIN"/>
    <property type="match status" value="1"/>
</dbReference>
<evidence type="ECO:0000259" key="1">
    <source>
        <dbReference type="Pfam" id="PF02698"/>
    </source>
</evidence>
<protein>
    <submittedName>
        <fullName evidence="2">DUF218 domain-containing protein</fullName>
    </submittedName>
</protein>
<dbReference type="InterPro" id="IPR051599">
    <property type="entry name" value="Cell_Envelope_Assoc"/>
</dbReference>
<dbReference type="Gene3D" id="3.40.50.620">
    <property type="entry name" value="HUPs"/>
    <property type="match status" value="1"/>
</dbReference>
<dbReference type="STRING" id="282683.SAMN04488105_1064"/>
<dbReference type="InterPro" id="IPR014729">
    <property type="entry name" value="Rossmann-like_a/b/a_fold"/>
</dbReference>
<reference evidence="3" key="1">
    <citation type="submission" date="2016-10" db="EMBL/GenBank/DDBJ databases">
        <authorList>
            <person name="Varghese N."/>
            <person name="Submissions S."/>
        </authorList>
    </citation>
    <scope>NUCLEOTIDE SEQUENCE [LARGE SCALE GENOMIC DNA]</scope>
    <source>
        <strain evidence="3">DSM 10146</strain>
    </source>
</reference>
<proteinExistence type="predicted"/>
<feature type="domain" description="DUF218" evidence="1">
    <location>
        <begin position="25"/>
        <end position="167"/>
    </location>
</feature>
<dbReference type="Pfam" id="PF02698">
    <property type="entry name" value="DUF218"/>
    <property type="match status" value="1"/>
</dbReference>
<organism evidence="2 3">
    <name type="scientific">Salipiger thiooxidans</name>
    <dbReference type="NCBI Taxonomy" id="282683"/>
    <lineage>
        <taxon>Bacteria</taxon>
        <taxon>Pseudomonadati</taxon>
        <taxon>Pseudomonadota</taxon>
        <taxon>Alphaproteobacteria</taxon>
        <taxon>Rhodobacterales</taxon>
        <taxon>Roseobacteraceae</taxon>
        <taxon>Salipiger</taxon>
    </lineage>
</organism>
<dbReference type="InterPro" id="IPR003848">
    <property type="entry name" value="DUF218"/>
</dbReference>
<keyword evidence="3" id="KW-1185">Reference proteome</keyword>
<evidence type="ECO:0000313" key="3">
    <source>
        <dbReference type="Proteomes" id="UP000198994"/>
    </source>
</evidence>